<name>V8N370_OPHHA</name>
<evidence type="ECO:0000313" key="3">
    <source>
        <dbReference type="Proteomes" id="UP000018936"/>
    </source>
</evidence>
<accession>V8N370</accession>
<feature type="non-terminal residue" evidence="2">
    <location>
        <position position="1"/>
    </location>
</feature>
<keyword evidence="3" id="KW-1185">Reference proteome</keyword>
<dbReference type="Proteomes" id="UP000018936">
    <property type="component" value="Unassembled WGS sequence"/>
</dbReference>
<sequence>MTGRLPLATLWQREGDSPARWVGVVRQVVGVARVGPSGSVGRAVDPQRRVELRSGSGQQPILVRRATEGRRRLGRARGNVGGSSGTRDENLHEKERKEKEEKEKERGGGKEGKIDKKEGREGGREGGRKEREKTREK</sequence>
<organism evidence="2 3">
    <name type="scientific">Ophiophagus hannah</name>
    <name type="common">King cobra</name>
    <name type="synonym">Naja hannah</name>
    <dbReference type="NCBI Taxonomy" id="8665"/>
    <lineage>
        <taxon>Eukaryota</taxon>
        <taxon>Metazoa</taxon>
        <taxon>Chordata</taxon>
        <taxon>Craniata</taxon>
        <taxon>Vertebrata</taxon>
        <taxon>Euteleostomi</taxon>
        <taxon>Lepidosauria</taxon>
        <taxon>Squamata</taxon>
        <taxon>Bifurcata</taxon>
        <taxon>Unidentata</taxon>
        <taxon>Episquamata</taxon>
        <taxon>Toxicofera</taxon>
        <taxon>Serpentes</taxon>
        <taxon>Colubroidea</taxon>
        <taxon>Elapidae</taxon>
        <taxon>Elapinae</taxon>
        <taxon>Ophiophagus</taxon>
    </lineage>
</organism>
<protein>
    <submittedName>
        <fullName evidence="2">Splicing regulatory glutamine/lysine-rich protein 1</fullName>
    </submittedName>
</protein>
<evidence type="ECO:0000313" key="2">
    <source>
        <dbReference type="EMBL" id="ETE56724.1"/>
    </source>
</evidence>
<gene>
    <name evidence="2" type="primary">SREK1</name>
    <name evidence="2" type="ORF">L345_17564</name>
</gene>
<dbReference type="AlphaFoldDB" id="V8N370"/>
<feature type="compositionally biased region" description="Basic and acidic residues" evidence="1">
    <location>
        <begin position="86"/>
        <end position="137"/>
    </location>
</feature>
<comment type="caution">
    <text evidence="2">The sequence shown here is derived from an EMBL/GenBank/DDBJ whole genome shotgun (WGS) entry which is preliminary data.</text>
</comment>
<proteinExistence type="predicted"/>
<dbReference type="EMBL" id="AZIM01013761">
    <property type="protein sequence ID" value="ETE56724.1"/>
    <property type="molecule type" value="Genomic_DNA"/>
</dbReference>
<evidence type="ECO:0000256" key="1">
    <source>
        <dbReference type="SAM" id="MobiDB-lite"/>
    </source>
</evidence>
<feature type="region of interest" description="Disordered" evidence="1">
    <location>
        <begin position="35"/>
        <end position="137"/>
    </location>
</feature>
<reference evidence="2 3" key="1">
    <citation type="journal article" date="2013" name="Proc. Natl. Acad. Sci. U.S.A.">
        <title>The king cobra genome reveals dynamic gene evolution and adaptation in the snake venom system.</title>
        <authorList>
            <person name="Vonk F.J."/>
            <person name="Casewell N.R."/>
            <person name="Henkel C.V."/>
            <person name="Heimberg A.M."/>
            <person name="Jansen H.J."/>
            <person name="McCleary R.J."/>
            <person name="Kerkkamp H.M."/>
            <person name="Vos R.A."/>
            <person name="Guerreiro I."/>
            <person name="Calvete J.J."/>
            <person name="Wuster W."/>
            <person name="Woods A.E."/>
            <person name="Logan J.M."/>
            <person name="Harrison R.A."/>
            <person name="Castoe T.A."/>
            <person name="de Koning A.P."/>
            <person name="Pollock D.D."/>
            <person name="Yandell M."/>
            <person name="Calderon D."/>
            <person name="Renjifo C."/>
            <person name="Currier R.B."/>
            <person name="Salgado D."/>
            <person name="Pla D."/>
            <person name="Sanz L."/>
            <person name="Hyder A.S."/>
            <person name="Ribeiro J.M."/>
            <person name="Arntzen J.W."/>
            <person name="van den Thillart G.E."/>
            <person name="Boetzer M."/>
            <person name="Pirovano W."/>
            <person name="Dirks R.P."/>
            <person name="Spaink H.P."/>
            <person name="Duboule D."/>
            <person name="McGlinn E."/>
            <person name="Kini R.M."/>
            <person name="Richardson M.K."/>
        </authorList>
    </citation>
    <scope>NUCLEOTIDE SEQUENCE</scope>
    <source>
        <tissue evidence="2">Blood</tissue>
    </source>
</reference>